<dbReference type="InterPro" id="IPR010610">
    <property type="entry name" value="EryCIII-like_C"/>
</dbReference>
<sequence length="537" mass="60238">METEPRPRAVFMAFGTKGDVFPLAAIAAALASDQKHYHVVFISHADHQNIIYHLKAKNVSYISVPTPSALSAHQFDAVSDDPKSPSFAMYKMKIKTEHKQECLSAVAKVFGDDPCLKGDFIVINFFALEGWSIAELYQIQCVVAAPYVVPYSAPSSFERCFKKEFPLLYRYFHETYANDVCWNDVIHWMWPLFMEEWGTWRSECLHLGFLPFMDPVTNLPMWHMRKKSPLLLYGFSKEIVEWPGYWPSNAHVCGFWFLPLEWQFSCSRCREMLSSTSSNCSIKKSGLCANHADLQSFLMDESSSRLSIFIGLSSIGIMGFIKNPVAFLSVLEAVIKSTSYRFILFSAGYEPLDAAIRLFFGTSPSSENLSNLNCGKDCRLIFGDRLLCFSGTAPYIWLFPRCAAVVHHGGSGTTAAALQAGVPQILCPFMLDQFYWAERLYWLGVAPEPLERQNLVPDNNDATSVMKAADKLTKAINLALSPTMKEQALKIAESLSVEDGVAEALRILREQVINPARDGSNLYNQGGAKCNECLTKQ</sequence>
<dbReference type="EMBL" id="JANQDX010000004">
    <property type="protein sequence ID" value="KAL0925064.1"/>
    <property type="molecule type" value="Genomic_DNA"/>
</dbReference>
<dbReference type="CDD" id="cd03784">
    <property type="entry name" value="GT1_Gtf-like"/>
    <property type="match status" value="1"/>
</dbReference>
<dbReference type="GO" id="GO:0016758">
    <property type="term" value="F:hexosyltransferase activity"/>
    <property type="evidence" value="ECO:0007669"/>
    <property type="project" value="UniProtKB-ARBA"/>
</dbReference>
<dbReference type="Pfam" id="PF06722">
    <property type="entry name" value="EryCIII-like_C"/>
    <property type="match status" value="1"/>
</dbReference>
<dbReference type="Proteomes" id="UP001552299">
    <property type="component" value="Unassembled WGS sequence"/>
</dbReference>
<dbReference type="Gene3D" id="3.40.50.2000">
    <property type="entry name" value="Glycogen Phosphorylase B"/>
    <property type="match status" value="2"/>
</dbReference>
<dbReference type="InterPro" id="IPR050426">
    <property type="entry name" value="Glycosyltransferase_28"/>
</dbReference>
<proteinExistence type="predicted"/>
<keyword evidence="1" id="KW-0808">Transferase</keyword>
<protein>
    <recommendedName>
        <fullName evidence="2">Erythromycin biosynthesis protein CIII-like C-terminal domain-containing protein</fullName>
    </recommendedName>
</protein>
<accession>A0ABD0VJ87</accession>
<dbReference type="InterPro" id="IPR002213">
    <property type="entry name" value="UDP_glucos_trans"/>
</dbReference>
<dbReference type="AlphaFoldDB" id="A0ABD0VJ87"/>
<comment type="caution">
    <text evidence="3">The sequence shown here is derived from an EMBL/GenBank/DDBJ whole genome shotgun (WGS) entry which is preliminary data.</text>
</comment>
<dbReference type="PANTHER" id="PTHR48050">
    <property type="entry name" value="STEROL 3-BETA-GLUCOSYLTRANSFERASE"/>
    <property type="match status" value="1"/>
</dbReference>
<organism evidence="3 4">
    <name type="scientific">Dendrobium thyrsiflorum</name>
    <name type="common">Pinecone-like raceme dendrobium</name>
    <name type="synonym">Orchid</name>
    <dbReference type="NCBI Taxonomy" id="117978"/>
    <lineage>
        <taxon>Eukaryota</taxon>
        <taxon>Viridiplantae</taxon>
        <taxon>Streptophyta</taxon>
        <taxon>Embryophyta</taxon>
        <taxon>Tracheophyta</taxon>
        <taxon>Spermatophyta</taxon>
        <taxon>Magnoliopsida</taxon>
        <taxon>Liliopsida</taxon>
        <taxon>Asparagales</taxon>
        <taxon>Orchidaceae</taxon>
        <taxon>Epidendroideae</taxon>
        <taxon>Malaxideae</taxon>
        <taxon>Dendrobiinae</taxon>
        <taxon>Dendrobium</taxon>
    </lineage>
</organism>
<evidence type="ECO:0000256" key="1">
    <source>
        <dbReference type="ARBA" id="ARBA00022679"/>
    </source>
</evidence>
<dbReference type="PANTHER" id="PTHR48050:SF11">
    <property type="entry name" value="GLYCOSYLTRANSFERASE"/>
    <property type="match status" value="1"/>
</dbReference>
<name>A0ABD0VJ87_DENTH</name>
<feature type="domain" description="Erythromycin biosynthesis protein CIII-like C-terminal" evidence="2">
    <location>
        <begin position="394"/>
        <end position="446"/>
    </location>
</feature>
<evidence type="ECO:0000259" key="2">
    <source>
        <dbReference type="Pfam" id="PF06722"/>
    </source>
</evidence>
<evidence type="ECO:0000313" key="3">
    <source>
        <dbReference type="EMBL" id="KAL0925064.1"/>
    </source>
</evidence>
<keyword evidence="4" id="KW-1185">Reference proteome</keyword>
<gene>
    <name evidence="3" type="ORF">M5K25_003371</name>
</gene>
<evidence type="ECO:0000313" key="4">
    <source>
        <dbReference type="Proteomes" id="UP001552299"/>
    </source>
</evidence>
<reference evidence="3 4" key="1">
    <citation type="journal article" date="2024" name="Plant Biotechnol. J.">
        <title>Dendrobium thyrsiflorum genome and its molecular insights into genes involved in important horticultural traits.</title>
        <authorList>
            <person name="Chen B."/>
            <person name="Wang J.Y."/>
            <person name="Zheng P.J."/>
            <person name="Li K.L."/>
            <person name="Liang Y.M."/>
            <person name="Chen X.F."/>
            <person name="Zhang C."/>
            <person name="Zhao X."/>
            <person name="He X."/>
            <person name="Zhang G.Q."/>
            <person name="Liu Z.J."/>
            <person name="Xu Q."/>
        </authorList>
    </citation>
    <scope>NUCLEOTIDE SEQUENCE [LARGE SCALE GENOMIC DNA]</scope>
    <source>
        <strain evidence="3">GZMU011</strain>
    </source>
</reference>
<dbReference type="SUPFAM" id="SSF53756">
    <property type="entry name" value="UDP-Glycosyltransferase/glycogen phosphorylase"/>
    <property type="match status" value="1"/>
</dbReference>